<dbReference type="Proteomes" id="UP001328107">
    <property type="component" value="Unassembled WGS sequence"/>
</dbReference>
<keyword evidence="2" id="KW-0472">Membrane</keyword>
<reference evidence="4" key="1">
    <citation type="submission" date="2022-10" db="EMBL/GenBank/DDBJ databases">
        <title>Genome assembly of Pristionchus species.</title>
        <authorList>
            <person name="Yoshida K."/>
            <person name="Sommer R.J."/>
        </authorList>
    </citation>
    <scope>NUCLEOTIDE SEQUENCE [LARGE SCALE GENOMIC DNA]</scope>
    <source>
        <strain evidence="4">RS5460</strain>
    </source>
</reference>
<keyword evidence="4" id="KW-1185">Reference proteome</keyword>
<accession>A0AAN4ZFV4</accession>
<keyword evidence="2" id="KW-0812">Transmembrane</keyword>
<feature type="compositionally biased region" description="Pro residues" evidence="1">
    <location>
        <begin position="8"/>
        <end position="18"/>
    </location>
</feature>
<protein>
    <submittedName>
        <fullName evidence="3">Uncharacterized protein</fullName>
    </submittedName>
</protein>
<evidence type="ECO:0000313" key="3">
    <source>
        <dbReference type="EMBL" id="GMR36940.1"/>
    </source>
</evidence>
<keyword evidence="2" id="KW-1133">Transmembrane helix</keyword>
<evidence type="ECO:0000256" key="2">
    <source>
        <dbReference type="SAM" id="Phobius"/>
    </source>
</evidence>
<proteinExistence type="predicted"/>
<dbReference type="EMBL" id="BTRK01000002">
    <property type="protein sequence ID" value="GMR36940.1"/>
    <property type="molecule type" value="Genomic_DNA"/>
</dbReference>
<dbReference type="AlphaFoldDB" id="A0AAN4ZFV4"/>
<evidence type="ECO:0000256" key="1">
    <source>
        <dbReference type="SAM" id="MobiDB-lite"/>
    </source>
</evidence>
<name>A0AAN4ZFV4_9BILA</name>
<sequence length="112" mass="12433">MRLLLRDPPIPSQSPPSPSFVLTHPLPIPPSSPPSSGHSTSILSGFQEGEVITFALLAFALFLTSTVVIYYKCIAPSVEVRSRVIFNPKGENRRLSKYGKELFGRFVKKNNY</sequence>
<comment type="caution">
    <text evidence="3">The sequence shown here is derived from an EMBL/GenBank/DDBJ whole genome shotgun (WGS) entry which is preliminary data.</text>
</comment>
<gene>
    <name evidence="3" type="ORF">PMAYCL1PPCAC_07135</name>
</gene>
<organism evidence="3 4">
    <name type="scientific">Pristionchus mayeri</name>
    <dbReference type="NCBI Taxonomy" id="1317129"/>
    <lineage>
        <taxon>Eukaryota</taxon>
        <taxon>Metazoa</taxon>
        <taxon>Ecdysozoa</taxon>
        <taxon>Nematoda</taxon>
        <taxon>Chromadorea</taxon>
        <taxon>Rhabditida</taxon>
        <taxon>Rhabditina</taxon>
        <taxon>Diplogasteromorpha</taxon>
        <taxon>Diplogasteroidea</taxon>
        <taxon>Neodiplogasteridae</taxon>
        <taxon>Pristionchus</taxon>
    </lineage>
</organism>
<evidence type="ECO:0000313" key="4">
    <source>
        <dbReference type="Proteomes" id="UP001328107"/>
    </source>
</evidence>
<feature type="region of interest" description="Disordered" evidence="1">
    <location>
        <begin position="1"/>
        <end position="41"/>
    </location>
</feature>
<feature type="transmembrane region" description="Helical" evidence="2">
    <location>
        <begin position="51"/>
        <end position="71"/>
    </location>
</feature>